<keyword evidence="7" id="KW-1278">Translocase</keyword>
<keyword evidence="8" id="KW-0472">Membrane</keyword>
<keyword evidence="5" id="KW-0547">Nucleotide-binding</keyword>
<dbReference type="InterPro" id="IPR027417">
    <property type="entry name" value="P-loop_NTPase"/>
</dbReference>
<feature type="domain" description="ABC transporter" evidence="9">
    <location>
        <begin position="2"/>
        <end position="235"/>
    </location>
</feature>
<evidence type="ECO:0000313" key="10">
    <source>
        <dbReference type="EMBL" id="SDM52587.1"/>
    </source>
</evidence>
<dbReference type="InterPro" id="IPR015856">
    <property type="entry name" value="ABC_transpr_CbiO/EcfA_su"/>
</dbReference>
<dbReference type="OrthoDB" id="197875at2"/>
<keyword evidence="11" id="KW-1185">Reference proteome</keyword>
<keyword evidence="6 10" id="KW-0067">ATP-binding</keyword>
<evidence type="ECO:0000256" key="4">
    <source>
        <dbReference type="ARBA" id="ARBA00022475"/>
    </source>
</evidence>
<dbReference type="InterPro" id="IPR003593">
    <property type="entry name" value="AAA+_ATPase"/>
</dbReference>
<evidence type="ECO:0000256" key="8">
    <source>
        <dbReference type="ARBA" id="ARBA00023136"/>
    </source>
</evidence>
<dbReference type="AlphaFoldDB" id="A0A1G9TXZ6"/>
<reference evidence="10 11" key="1">
    <citation type="submission" date="2016-10" db="EMBL/GenBank/DDBJ databases">
        <authorList>
            <person name="de Groot N.N."/>
        </authorList>
    </citation>
    <scope>NUCLEOTIDE SEQUENCE [LARGE SCALE GENOMIC DNA]</scope>
    <source>
        <strain evidence="10 11">DSM 1736</strain>
    </source>
</reference>
<evidence type="ECO:0000256" key="1">
    <source>
        <dbReference type="ARBA" id="ARBA00004202"/>
    </source>
</evidence>
<dbReference type="InterPro" id="IPR050095">
    <property type="entry name" value="ECF_ABC_transporter_ATP-bd"/>
</dbReference>
<protein>
    <submittedName>
        <fullName evidence="10">Energy-coupling factor transport system ATP-binding protein</fullName>
    </submittedName>
</protein>
<dbReference type="CDD" id="cd03225">
    <property type="entry name" value="ABC_cobalt_CbiO_domain1"/>
    <property type="match status" value="1"/>
</dbReference>
<evidence type="ECO:0000259" key="9">
    <source>
        <dbReference type="PROSITE" id="PS50893"/>
    </source>
</evidence>
<dbReference type="SUPFAM" id="SSF52540">
    <property type="entry name" value="P-loop containing nucleoside triphosphate hydrolases"/>
    <property type="match status" value="1"/>
</dbReference>
<dbReference type="Proteomes" id="UP000214880">
    <property type="component" value="Unassembled WGS sequence"/>
</dbReference>
<dbReference type="PROSITE" id="PS50893">
    <property type="entry name" value="ABC_TRANSPORTER_2"/>
    <property type="match status" value="1"/>
</dbReference>
<dbReference type="PANTHER" id="PTHR43553:SF24">
    <property type="entry name" value="ENERGY-COUPLING FACTOR TRANSPORTER ATP-BINDING PROTEIN ECFA1"/>
    <property type="match status" value="1"/>
</dbReference>
<dbReference type="GO" id="GO:0043190">
    <property type="term" value="C:ATP-binding cassette (ABC) transporter complex"/>
    <property type="evidence" value="ECO:0007669"/>
    <property type="project" value="TreeGrafter"/>
</dbReference>
<dbReference type="SMART" id="SM00382">
    <property type="entry name" value="AAA"/>
    <property type="match status" value="1"/>
</dbReference>
<dbReference type="STRING" id="146817.SAMN04488502_105128"/>
<accession>A0A1G9TXZ6</accession>
<comment type="similarity">
    <text evidence="2">Belongs to the ABC transporter superfamily.</text>
</comment>
<dbReference type="EMBL" id="FNHB01000005">
    <property type="protein sequence ID" value="SDM52587.1"/>
    <property type="molecule type" value="Genomic_DNA"/>
</dbReference>
<dbReference type="GO" id="GO:0042626">
    <property type="term" value="F:ATPase-coupled transmembrane transporter activity"/>
    <property type="evidence" value="ECO:0007669"/>
    <property type="project" value="TreeGrafter"/>
</dbReference>
<dbReference type="Pfam" id="PF00005">
    <property type="entry name" value="ABC_tran"/>
    <property type="match status" value="1"/>
</dbReference>
<dbReference type="Gene3D" id="3.40.50.300">
    <property type="entry name" value="P-loop containing nucleotide triphosphate hydrolases"/>
    <property type="match status" value="1"/>
</dbReference>
<keyword evidence="3" id="KW-0813">Transport</keyword>
<gene>
    <name evidence="10" type="ORF">SAMN04488502_105128</name>
</gene>
<dbReference type="RefSeq" id="WP_092072994.1">
    <property type="nucleotide sequence ID" value="NZ_FNHB01000005.1"/>
</dbReference>
<keyword evidence="4" id="KW-1003">Cell membrane</keyword>
<organism evidence="10 11">
    <name type="scientific">Dendrosporobacter quercicolus</name>
    <dbReference type="NCBI Taxonomy" id="146817"/>
    <lineage>
        <taxon>Bacteria</taxon>
        <taxon>Bacillati</taxon>
        <taxon>Bacillota</taxon>
        <taxon>Negativicutes</taxon>
        <taxon>Selenomonadales</taxon>
        <taxon>Sporomusaceae</taxon>
        <taxon>Dendrosporobacter</taxon>
    </lineage>
</organism>
<dbReference type="PANTHER" id="PTHR43553">
    <property type="entry name" value="HEAVY METAL TRANSPORTER"/>
    <property type="match status" value="1"/>
</dbReference>
<dbReference type="GO" id="GO:0005524">
    <property type="term" value="F:ATP binding"/>
    <property type="evidence" value="ECO:0007669"/>
    <property type="project" value="UniProtKB-KW"/>
</dbReference>
<proteinExistence type="inferred from homology"/>
<dbReference type="GO" id="GO:0016887">
    <property type="term" value="F:ATP hydrolysis activity"/>
    <property type="evidence" value="ECO:0007669"/>
    <property type="project" value="InterPro"/>
</dbReference>
<evidence type="ECO:0000256" key="2">
    <source>
        <dbReference type="ARBA" id="ARBA00005417"/>
    </source>
</evidence>
<dbReference type="FunFam" id="3.40.50.300:FF:000224">
    <property type="entry name" value="Energy-coupling factor transporter ATP-binding protein EcfA"/>
    <property type="match status" value="1"/>
</dbReference>
<evidence type="ECO:0000256" key="5">
    <source>
        <dbReference type="ARBA" id="ARBA00022741"/>
    </source>
</evidence>
<sequence>MFELHAVDFGYKAQTRAIRNVSLVIRPGEFLAVAGRNGSGKTTLTRLLMALKKPVSGEILFQGKNTQQCTPADMARHIGYVFQHPDRQIFRDTVRAEVGYGPEQLGYTPQQIEAYVGEALQVTGLTGLAATHPSTLSRGQKQRLAIASALSMQPGMVILDEPTSGQDARERRRLLELLSRLHSQGKTIVLITHDMDILAAYAQRVIVMAQGSKVFDGVTAELFADDRLQQWGLSQPAALTISQALSGFGIAPAFTVSQLIDQLGPRLGRN</sequence>
<evidence type="ECO:0000256" key="3">
    <source>
        <dbReference type="ARBA" id="ARBA00022448"/>
    </source>
</evidence>
<evidence type="ECO:0000256" key="7">
    <source>
        <dbReference type="ARBA" id="ARBA00022967"/>
    </source>
</evidence>
<dbReference type="InterPro" id="IPR003439">
    <property type="entry name" value="ABC_transporter-like_ATP-bd"/>
</dbReference>
<evidence type="ECO:0000256" key="6">
    <source>
        <dbReference type="ARBA" id="ARBA00022840"/>
    </source>
</evidence>
<comment type="subcellular location">
    <subcellularLocation>
        <location evidence="1">Cell membrane</location>
        <topology evidence="1">Peripheral membrane protein</topology>
    </subcellularLocation>
</comment>
<evidence type="ECO:0000313" key="11">
    <source>
        <dbReference type="Proteomes" id="UP000214880"/>
    </source>
</evidence>
<name>A0A1G9TXZ6_9FIRM</name>